<dbReference type="AlphaFoldDB" id="A0A7J6N243"/>
<gene>
    <name evidence="6" type="ORF">FOL47_008047</name>
</gene>
<dbReference type="PANTHER" id="PTHR11802">
    <property type="entry name" value="SERINE PROTEASE FAMILY S10 SERINE CARBOXYPEPTIDASE"/>
    <property type="match status" value="1"/>
</dbReference>
<evidence type="ECO:0000256" key="2">
    <source>
        <dbReference type="ARBA" id="ARBA00022645"/>
    </source>
</evidence>
<evidence type="ECO:0000313" key="7">
    <source>
        <dbReference type="Proteomes" id="UP000591131"/>
    </source>
</evidence>
<dbReference type="EMBL" id="JAAPAO010000005">
    <property type="protein sequence ID" value="KAF4677943.1"/>
    <property type="molecule type" value="Genomic_DNA"/>
</dbReference>
<name>A0A7J6N243_PERCH</name>
<dbReference type="OrthoDB" id="443318at2759"/>
<reference evidence="6 7" key="1">
    <citation type="submission" date="2020-04" db="EMBL/GenBank/DDBJ databases">
        <title>Perkinsus chesapeaki whole genome sequence.</title>
        <authorList>
            <person name="Bogema D.R."/>
        </authorList>
    </citation>
    <scope>NUCLEOTIDE SEQUENCE [LARGE SCALE GENOMIC DNA]</scope>
    <source>
        <strain evidence="6">ATCC PRA-425</strain>
    </source>
</reference>
<dbReference type="PRINTS" id="PR00724">
    <property type="entry name" value="CRBOXYPTASEC"/>
</dbReference>
<sequence length="349" mass="39925">MDAMSLRGELPSGEGTLTFWHIPTLLYTLDLLVRHRYFFWFFESRRDPRNDPTVIWLNGGPGASSMIGLFFENGPCKLNSNGTGTIFNKYSWNNVANIMWVDQPGATGFSEGNVSNPEGYSKSMHSFLVKFFTDNPQYNKNVFLTGQSYAGSFIPSITDEILRRNKDPCSFVVNIKGVAIGNGWTNPNETHNAYPDIILATKPEITREMAFRKRLSDRQHAPQQLEGFLNDGAVQRKLGVNKTFRVQNYQVLIYDGELDYICNWIGNKRWVLNLEWEGKEEMRTKHDSEYSNQCYVPDGPIGRIRGVTLKNEGQLIYLKAHNAGHFFPFDRPEASLVMIDDFLQNRLPI</sequence>
<evidence type="ECO:0000256" key="3">
    <source>
        <dbReference type="ARBA" id="ARBA00022670"/>
    </source>
</evidence>
<evidence type="ECO:0000256" key="5">
    <source>
        <dbReference type="ARBA" id="ARBA00023180"/>
    </source>
</evidence>
<proteinExistence type="inferred from homology"/>
<keyword evidence="3" id="KW-0645">Protease</keyword>
<dbReference type="GO" id="GO:0006508">
    <property type="term" value="P:proteolysis"/>
    <property type="evidence" value="ECO:0007669"/>
    <property type="project" value="UniProtKB-KW"/>
</dbReference>
<dbReference type="InterPro" id="IPR001563">
    <property type="entry name" value="Peptidase_S10"/>
</dbReference>
<evidence type="ECO:0000256" key="1">
    <source>
        <dbReference type="ARBA" id="ARBA00009431"/>
    </source>
</evidence>
<evidence type="ECO:0000256" key="4">
    <source>
        <dbReference type="ARBA" id="ARBA00022801"/>
    </source>
</evidence>
<dbReference type="PANTHER" id="PTHR11802:SF113">
    <property type="entry name" value="SERINE CARBOXYPEPTIDASE CTSA-4.1"/>
    <property type="match status" value="1"/>
</dbReference>
<keyword evidence="7" id="KW-1185">Reference proteome</keyword>
<organism evidence="6 7">
    <name type="scientific">Perkinsus chesapeaki</name>
    <name type="common">Clam parasite</name>
    <name type="synonym">Perkinsus andrewsi</name>
    <dbReference type="NCBI Taxonomy" id="330153"/>
    <lineage>
        <taxon>Eukaryota</taxon>
        <taxon>Sar</taxon>
        <taxon>Alveolata</taxon>
        <taxon>Perkinsozoa</taxon>
        <taxon>Perkinsea</taxon>
        <taxon>Perkinsida</taxon>
        <taxon>Perkinsidae</taxon>
        <taxon>Perkinsus</taxon>
    </lineage>
</organism>
<protein>
    <submittedName>
        <fullName evidence="6">Uncharacterized protein</fullName>
    </submittedName>
</protein>
<dbReference type="Pfam" id="PF00450">
    <property type="entry name" value="Peptidase_S10"/>
    <property type="match status" value="2"/>
</dbReference>
<keyword evidence="4" id="KW-0378">Hydrolase</keyword>
<dbReference type="SUPFAM" id="SSF53474">
    <property type="entry name" value="alpha/beta-Hydrolases"/>
    <property type="match status" value="1"/>
</dbReference>
<comment type="caution">
    <text evidence="6">The sequence shown here is derived from an EMBL/GenBank/DDBJ whole genome shotgun (WGS) entry which is preliminary data.</text>
</comment>
<comment type="similarity">
    <text evidence="1">Belongs to the peptidase S10 family.</text>
</comment>
<dbReference type="GO" id="GO:0004185">
    <property type="term" value="F:serine-type carboxypeptidase activity"/>
    <property type="evidence" value="ECO:0007669"/>
    <property type="project" value="InterPro"/>
</dbReference>
<keyword evidence="2" id="KW-0121">Carboxypeptidase</keyword>
<evidence type="ECO:0000313" key="6">
    <source>
        <dbReference type="EMBL" id="KAF4677943.1"/>
    </source>
</evidence>
<dbReference type="Proteomes" id="UP000591131">
    <property type="component" value="Unassembled WGS sequence"/>
</dbReference>
<dbReference type="InterPro" id="IPR029058">
    <property type="entry name" value="AB_hydrolase_fold"/>
</dbReference>
<accession>A0A7J6N243</accession>
<keyword evidence="5" id="KW-0325">Glycoprotein</keyword>
<dbReference type="Gene3D" id="3.40.50.1820">
    <property type="entry name" value="alpha/beta hydrolase"/>
    <property type="match status" value="2"/>
</dbReference>